<dbReference type="PANTHER" id="PTHR15574">
    <property type="entry name" value="WD REPEAT DOMAIN-CONTAINING FAMILY"/>
    <property type="match status" value="1"/>
</dbReference>
<name>W8AI95_CERCA</name>
<feature type="compositionally biased region" description="Polar residues" evidence="4">
    <location>
        <begin position="214"/>
        <end position="233"/>
    </location>
</feature>
<evidence type="ECO:0000313" key="5">
    <source>
        <dbReference type="EMBL" id="CAD7006613.1"/>
    </source>
</evidence>
<dbReference type="SUPFAM" id="SSF50978">
    <property type="entry name" value="WD40 repeat-like"/>
    <property type="match status" value="1"/>
</dbReference>
<evidence type="ECO:0000256" key="3">
    <source>
        <dbReference type="PROSITE-ProRule" id="PRU00221"/>
    </source>
</evidence>
<feature type="region of interest" description="Disordered" evidence="4">
    <location>
        <begin position="214"/>
        <end position="261"/>
    </location>
</feature>
<feature type="compositionally biased region" description="Polar residues" evidence="4">
    <location>
        <begin position="135"/>
        <end position="146"/>
    </location>
</feature>
<sequence length="730" mass="81250">MDEKMSYKRISGEGCTDSNVDKEVAMESVEVSAACIEHNDNNCNESNSPSSPTKTDKTCSDSGVCKNMGEQLTAANMDVNSEACKTNTEETTPLPPPNKTVLSPTINDTSNMEISPSNIDSEDSKCENENEENIGPNSSSAETSNELLAWPRNTRREGRNYRHSMQGNEEEEEVDVTESNSVIADGTEEEQMPLLSEPVTQTENTVTQVNTDTSMSGEVANSPSTSENANGLPSVSSSSSFSDDDDIDDDDSDGDVDFDSDYDPRLIEYVNEVADVMNKPKPPYTWRSTNELMRREHGLSGDGRKTLRSGMSLGFNARFYGSRHVVERMKISHCLLKHSGCVNCLNFNRSGDLLCSGSDDTRIAVWDWAQKKAKCVFKSGHTENIFQTKFISSTGVLDIVSAGRDGQVRRSILPSSGGKPQTSLLYRHNGSVHKLVMSPQNPYEIISAGEDAHIRHKDLRSDEGATSICKVQNSKKKRKIRLFSIAHHPYAPEVCVSGCDNFVRTYDKRNMSKPVYQMCPAHLIKDHTPQVTCAVYNNTGSEVLASYSDEFIYLFNNKPYKTGEYLHRYRGHYNHKTIKGVNFFGPNSEYIISGSDCSNIFFWDKNTEAIVNFMPGDSIGVVNCLEPHPTIPVLATSGLDSSIKIWTPTSNVYPPNLSKLEACVNRNLRHAAYTDEFDDREFHSFIRQFLRRPPRRGTRENLSSSSSSNSDEDSDAFENSQMDGIQCHTQ</sequence>
<feature type="compositionally biased region" description="Polar residues" evidence="4">
    <location>
        <begin position="721"/>
        <end position="730"/>
    </location>
</feature>
<evidence type="ECO:0000256" key="1">
    <source>
        <dbReference type="ARBA" id="ARBA00022574"/>
    </source>
</evidence>
<protein>
    <submittedName>
        <fullName evidence="5">(Mediterranean fruit fly) hypothetical protein</fullName>
    </submittedName>
    <submittedName>
        <fullName evidence="6">DDB1-and CUL4-associated factor 8</fullName>
    </submittedName>
</protein>
<dbReference type="InterPro" id="IPR036322">
    <property type="entry name" value="WD40_repeat_dom_sf"/>
</dbReference>
<dbReference type="KEGG" id="ccat:101453390"/>
<dbReference type="SMART" id="SM00320">
    <property type="entry name" value="WD40"/>
    <property type="match status" value="6"/>
</dbReference>
<dbReference type="GO" id="GO:0080008">
    <property type="term" value="C:Cul4-RING E3 ubiquitin ligase complex"/>
    <property type="evidence" value="ECO:0007669"/>
    <property type="project" value="TreeGrafter"/>
</dbReference>
<dbReference type="EMBL" id="GAMC01018325">
    <property type="protein sequence ID" value="JAB88230.1"/>
    <property type="molecule type" value="mRNA"/>
</dbReference>
<proteinExistence type="evidence at transcript level"/>
<accession>W8AI95</accession>
<feature type="compositionally biased region" description="Low complexity" evidence="4">
    <location>
        <begin position="41"/>
        <end position="51"/>
    </location>
</feature>
<feature type="region of interest" description="Disordered" evidence="4">
    <location>
        <begin position="80"/>
        <end position="178"/>
    </location>
</feature>
<dbReference type="GO" id="GO:0005737">
    <property type="term" value="C:cytoplasm"/>
    <property type="evidence" value="ECO:0007669"/>
    <property type="project" value="TreeGrafter"/>
</dbReference>
<reference evidence="6" key="1">
    <citation type="submission" date="2013-07" db="EMBL/GenBank/DDBJ databases">
        <authorList>
            <person name="Geib S."/>
        </authorList>
    </citation>
    <scope>NUCLEOTIDE SEQUENCE</scope>
</reference>
<evidence type="ECO:0000313" key="7">
    <source>
        <dbReference type="Proteomes" id="UP000606786"/>
    </source>
</evidence>
<keyword evidence="7" id="KW-1185">Reference proteome</keyword>
<dbReference type="Gene3D" id="2.130.10.10">
    <property type="entry name" value="YVTN repeat-like/Quinoprotein amine dehydrogenase"/>
    <property type="match status" value="1"/>
</dbReference>
<reference evidence="5" key="3">
    <citation type="submission" date="2020-11" db="EMBL/GenBank/DDBJ databases">
        <authorList>
            <person name="Whitehead M."/>
        </authorList>
    </citation>
    <scope>NUCLEOTIDE SEQUENCE</scope>
    <source>
        <strain evidence="5">EGII</strain>
    </source>
</reference>
<dbReference type="InterPro" id="IPR015943">
    <property type="entry name" value="WD40/YVTN_repeat-like_dom_sf"/>
</dbReference>
<keyword evidence="2" id="KW-0677">Repeat</keyword>
<feature type="compositionally biased region" description="Polar residues" evidence="4">
    <location>
        <begin position="101"/>
        <end position="119"/>
    </location>
</feature>
<feature type="region of interest" description="Disordered" evidence="4">
    <location>
        <begin position="39"/>
        <end position="61"/>
    </location>
</feature>
<keyword evidence="1 3" id="KW-0853">WD repeat</keyword>
<dbReference type="OrthoDB" id="4869960at2759"/>
<dbReference type="EMBL" id="CAJHJT010000034">
    <property type="protein sequence ID" value="CAD7006613.1"/>
    <property type="molecule type" value="Genomic_DNA"/>
</dbReference>
<feature type="compositionally biased region" description="Low complexity" evidence="4">
    <location>
        <begin position="700"/>
        <end position="709"/>
    </location>
</feature>
<dbReference type="EMBL" id="GAMC01018327">
    <property type="protein sequence ID" value="JAB88228.1"/>
    <property type="molecule type" value="mRNA"/>
</dbReference>
<dbReference type="PROSITE" id="PS50082">
    <property type="entry name" value="WD_REPEATS_2"/>
    <property type="match status" value="1"/>
</dbReference>
<organism evidence="6">
    <name type="scientific">Ceratitis capitata</name>
    <name type="common">Mediterranean fruit fly</name>
    <name type="synonym">Tephritis capitata</name>
    <dbReference type="NCBI Taxonomy" id="7213"/>
    <lineage>
        <taxon>Eukaryota</taxon>
        <taxon>Metazoa</taxon>
        <taxon>Ecdysozoa</taxon>
        <taxon>Arthropoda</taxon>
        <taxon>Hexapoda</taxon>
        <taxon>Insecta</taxon>
        <taxon>Pterygota</taxon>
        <taxon>Neoptera</taxon>
        <taxon>Endopterygota</taxon>
        <taxon>Diptera</taxon>
        <taxon>Brachycera</taxon>
        <taxon>Muscomorpha</taxon>
        <taxon>Tephritoidea</taxon>
        <taxon>Tephritidae</taxon>
        <taxon>Ceratitis</taxon>
        <taxon>Ceratitis</taxon>
    </lineage>
</organism>
<feature type="compositionally biased region" description="Acidic residues" evidence="4">
    <location>
        <begin position="242"/>
        <end position="261"/>
    </location>
</feature>
<evidence type="ECO:0000313" key="6">
    <source>
        <dbReference type="EMBL" id="JAB88230.1"/>
    </source>
</evidence>
<dbReference type="Proteomes" id="UP000606786">
    <property type="component" value="Unassembled WGS sequence"/>
</dbReference>
<feature type="region of interest" description="Disordered" evidence="4">
    <location>
        <begin position="695"/>
        <end position="730"/>
    </location>
</feature>
<gene>
    <name evidence="6" type="primary">DCAF8</name>
    <name evidence="5" type="ORF">CCAP1982_LOCUS14921</name>
</gene>
<feature type="repeat" description="WD" evidence="3">
    <location>
        <begin position="335"/>
        <end position="367"/>
    </location>
</feature>
<dbReference type="InterPro" id="IPR001680">
    <property type="entry name" value="WD40_rpt"/>
</dbReference>
<reference evidence="6" key="2">
    <citation type="journal article" date="2014" name="BMC Genomics">
        <title>A genomic perspective to assessing quality of mass-reared SIT flies used in Mediterranean fruit fly (Ceratitis capitata) eradication in California.</title>
        <authorList>
            <person name="Calla B."/>
            <person name="Hall B."/>
            <person name="Hou S."/>
            <person name="Geib S.M."/>
        </authorList>
    </citation>
    <scope>NUCLEOTIDE SEQUENCE</scope>
</reference>
<dbReference type="InterPro" id="IPR045151">
    <property type="entry name" value="DCAF8"/>
</dbReference>
<dbReference type="AlphaFoldDB" id="W8AI95"/>
<dbReference type="PROSITE" id="PS50294">
    <property type="entry name" value="WD_REPEATS_REGION"/>
    <property type="match status" value="1"/>
</dbReference>
<dbReference type="Pfam" id="PF00400">
    <property type="entry name" value="WD40"/>
    <property type="match status" value="3"/>
</dbReference>
<evidence type="ECO:0000256" key="2">
    <source>
        <dbReference type="ARBA" id="ARBA00022737"/>
    </source>
</evidence>
<evidence type="ECO:0000256" key="4">
    <source>
        <dbReference type="SAM" id="MobiDB-lite"/>
    </source>
</evidence>
<dbReference type="PANTHER" id="PTHR15574:SF21">
    <property type="entry name" value="DDB1- AND CUL4-ASSOCIATED FACTOR 8"/>
    <property type="match status" value="1"/>
</dbReference>